<protein>
    <recommendedName>
        <fullName evidence="4">Type I restriction modification DNA specificity domain-containing protein</fullName>
    </recommendedName>
</protein>
<dbReference type="SUPFAM" id="SSF116734">
    <property type="entry name" value="DNA methylase specificity domain"/>
    <property type="match status" value="2"/>
</dbReference>
<keyword evidence="3" id="KW-0238">DNA-binding</keyword>
<dbReference type="REBASE" id="585990">
    <property type="entry name" value="S.SspMIZ01ORF2173P"/>
</dbReference>
<dbReference type="KEGG" id="seme:MIZ01_2170"/>
<dbReference type="GO" id="GO:0009307">
    <property type="term" value="P:DNA restriction-modification system"/>
    <property type="evidence" value="ECO:0007669"/>
    <property type="project" value="UniProtKB-KW"/>
</dbReference>
<comment type="similarity">
    <text evidence="1">Belongs to the type-I restriction system S methylase family.</text>
</comment>
<evidence type="ECO:0000259" key="4">
    <source>
        <dbReference type="Pfam" id="PF01420"/>
    </source>
</evidence>
<dbReference type="RefSeq" id="WP_237246890.1">
    <property type="nucleotide sequence ID" value="NZ_AP023423.1"/>
</dbReference>
<feature type="domain" description="Type I restriction modification DNA specificity" evidence="4">
    <location>
        <begin position="235"/>
        <end position="376"/>
    </location>
</feature>
<dbReference type="InterPro" id="IPR052021">
    <property type="entry name" value="Type-I_RS_S_subunit"/>
</dbReference>
<evidence type="ECO:0000313" key="5">
    <source>
        <dbReference type="EMBL" id="BCK88367.1"/>
    </source>
</evidence>
<sequence length="408" mass="45048">MKAGWQTKAIGEVCEVVNGGTPKTGIKEYWGGAHQWITPAEMGKRNSPYICETERTVTDAGLQNSSARMLPPYSVILSSRAPIGHLVINTEPMATNQGCKGLVPSDQLHYKFLYYYLSSIVDLLNDLGSGATFKELSGGKLKEVGISFPSLPEQQRIVRILDEAFDGIATAKANAEQNLQNARALFESHLQSVFTQRGEGWVEKSVGELVDEGVLVKPFDGNHGEIHPTRADYTESGVPFIMASDLVNGGVDTDRCKFISRKLADSLRVGFAKDGDVLISHKGTIGRSAIVSTADDYIMLTPQVTAYRIKDHSKLLNRFVRYYFMSSEFQQQIIDGAADGSTRAYIGITKQLNLHFKFPSLGEQQKIVEKLDELVPETQRLESLYQRKLAALAELKRSLLHQAFSGAL</sequence>
<dbReference type="Gene3D" id="3.90.220.20">
    <property type="entry name" value="DNA methylase specificity domains"/>
    <property type="match status" value="2"/>
</dbReference>
<evidence type="ECO:0000313" key="6">
    <source>
        <dbReference type="Proteomes" id="UP001320326"/>
    </source>
</evidence>
<reference evidence="5 6" key="1">
    <citation type="journal article" date="2022" name="Int. J. Syst. Evol. Microbiol.">
        <title>&lt;i&gt;Sideroxyarcus emersonii&lt;/i&gt; gen. nov. sp. nov., a neutrophilic, microaerobic iron- and thiosulfate-oxidizing bacterium isolated from iron-rich wetland sediment.</title>
        <authorList>
            <person name="Kato S."/>
            <person name="Itoh T."/>
            <person name="Iino T."/>
            <person name="Ohkuma M."/>
        </authorList>
    </citation>
    <scope>NUCLEOTIDE SEQUENCE [LARGE SCALE GENOMIC DNA]</scope>
    <source>
        <strain evidence="5 6">MIZ01</strain>
    </source>
</reference>
<keyword evidence="2" id="KW-0680">Restriction system</keyword>
<evidence type="ECO:0000256" key="1">
    <source>
        <dbReference type="ARBA" id="ARBA00010923"/>
    </source>
</evidence>
<organism evidence="5 6">
    <name type="scientific">Sideroxyarcus emersonii</name>
    <dbReference type="NCBI Taxonomy" id="2764705"/>
    <lineage>
        <taxon>Bacteria</taxon>
        <taxon>Pseudomonadati</taxon>
        <taxon>Pseudomonadota</taxon>
        <taxon>Betaproteobacteria</taxon>
        <taxon>Nitrosomonadales</taxon>
        <taxon>Gallionellaceae</taxon>
        <taxon>Sideroxyarcus</taxon>
    </lineage>
</organism>
<feature type="domain" description="Type I restriction modification DNA specificity" evidence="4">
    <location>
        <begin position="4"/>
        <end position="172"/>
    </location>
</feature>
<evidence type="ECO:0000256" key="2">
    <source>
        <dbReference type="ARBA" id="ARBA00022747"/>
    </source>
</evidence>
<dbReference type="PANTHER" id="PTHR30408:SF12">
    <property type="entry name" value="TYPE I RESTRICTION ENZYME MJAVIII SPECIFICITY SUBUNIT"/>
    <property type="match status" value="1"/>
</dbReference>
<dbReference type="Proteomes" id="UP001320326">
    <property type="component" value="Chromosome"/>
</dbReference>
<dbReference type="EMBL" id="AP023423">
    <property type="protein sequence ID" value="BCK88367.1"/>
    <property type="molecule type" value="Genomic_DNA"/>
</dbReference>
<dbReference type="CDD" id="cd17273">
    <property type="entry name" value="RMtype1_S_EcoJA69PI-TRD1-CR1_like"/>
    <property type="match status" value="1"/>
</dbReference>
<name>A0AAN1XC09_9PROT</name>
<dbReference type="AlphaFoldDB" id="A0AAN1XC09"/>
<accession>A0AAN1XC09</accession>
<evidence type="ECO:0000256" key="3">
    <source>
        <dbReference type="ARBA" id="ARBA00023125"/>
    </source>
</evidence>
<proteinExistence type="inferred from homology"/>
<dbReference type="InterPro" id="IPR000055">
    <property type="entry name" value="Restrct_endonuc_typeI_TRD"/>
</dbReference>
<dbReference type="GO" id="GO:0003677">
    <property type="term" value="F:DNA binding"/>
    <property type="evidence" value="ECO:0007669"/>
    <property type="project" value="UniProtKB-KW"/>
</dbReference>
<gene>
    <name evidence="5" type="ORF">MIZ01_2170</name>
</gene>
<dbReference type="InterPro" id="IPR044946">
    <property type="entry name" value="Restrct_endonuc_typeI_TRD_sf"/>
</dbReference>
<dbReference type="PANTHER" id="PTHR30408">
    <property type="entry name" value="TYPE-1 RESTRICTION ENZYME ECOKI SPECIFICITY PROTEIN"/>
    <property type="match status" value="1"/>
</dbReference>
<keyword evidence="6" id="KW-1185">Reference proteome</keyword>
<dbReference type="Pfam" id="PF01420">
    <property type="entry name" value="Methylase_S"/>
    <property type="match status" value="2"/>
</dbReference>